<accession>R4K8N3</accession>
<keyword evidence="5" id="KW-1185">Reference proteome</keyword>
<evidence type="ECO:0000259" key="3">
    <source>
        <dbReference type="Pfam" id="PF21447"/>
    </source>
</evidence>
<dbReference type="Pfam" id="PF21447">
    <property type="entry name" value="Ppx-GppA_III"/>
    <property type="match status" value="1"/>
</dbReference>
<evidence type="ECO:0000259" key="2">
    <source>
        <dbReference type="Pfam" id="PF02541"/>
    </source>
</evidence>
<dbReference type="InterPro" id="IPR003695">
    <property type="entry name" value="Ppx_GppA_N"/>
</dbReference>
<dbReference type="SUPFAM" id="SSF109604">
    <property type="entry name" value="HD-domain/PDEase-like"/>
    <property type="match status" value="1"/>
</dbReference>
<dbReference type="PATRIC" id="fig|86416.3.peg.3236"/>
<dbReference type="PANTHER" id="PTHR30005">
    <property type="entry name" value="EXOPOLYPHOSPHATASE"/>
    <property type="match status" value="1"/>
</dbReference>
<dbReference type="eggNOG" id="COG0248">
    <property type="taxonomic scope" value="Bacteria"/>
</dbReference>
<feature type="domain" description="Ppx/GppA phosphatase C-terminal" evidence="3">
    <location>
        <begin position="325"/>
        <end position="468"/>
    </location>
</feature>
<reference evidence="4 5" key="1">
    <citation type="submission" date="2012-01" db="EMBL/GenBank/DDBJ databases">
        <title>Complete sequence of chromosome of Clostridium pasteurianum BC1.</title>
        <authorList>
            <consortium name="US DOE Joint Genome Institute"/>
            <person name="Lucas S."/>
            <person name="Han J."/>
            <person name="Lapidus A."/>
            <person name="Cheng J.-F."/>
            <person name="Goodwin L."/>
            <person name="Pitluck S."/>
            <person name="Peters L."/>
            <person name="Mikhailova N."/>
            <person name="Teshima H."/>
            <person name="Detter J.C."/>
            <person name="Han C."/>
            <person name="Tapia R."/>
            <person name="Land M."/>
            <person name="Hauser L."/>
            <person name="Kyrpides N."/>
            <person name="Ivanova N."/>
            <person name="Pagani I."/>
            <person name="Dunn J."/>
            <person name="Taghavi S."/>
            <person name="Francis A."/>
            <person name="van der Lelie D."/>
            <person name="Woyke T."/>
        </authorList>
    </citation>
    <scope>NUCLEOTIDE SEQUENCE [LARGE SCALE GENOMIC DNA]</scope>
    <source>
        <strain evidence="4 5">BC1</strain>
    </source>
</reference>
<sequence>MENIHRETVAALDLGANFFRMIIAEINSDGSINILDDLQKNTSLGRDTFTKRRIGVEAIYETCSILDGFVKLMKDYGVKFYWAVSTSGIREAENREYVLEQIRVRTGILIEVINTSQERFLVFKALRDKIENSNEIYNEGAMILNIGSGGIEVSIYNEGSLKFTEYIKIGSLRLREILGGLESKTLNFSEVMTEFVESRIYTLRNYLESYKVKNFVGLGGSFKFLLKIYAAGEKRYISRESLSDFLNKIKNMTTKRICEKFDINTEEAKLLLPSTIIVETFLNMTLAEGVHVPKISLRHGMLIDMLSKKLDPSKKRMFDHDIISSVWYIGKKYGIDKEHSERVKDLSLAIFDKTKRFHRLGNRERLFLEIAAILHDVGKYVNLNEDGFYCYNIIYYEEILGLSDKNLNVVANVVRYHGEEMPSLSHENYKSLNFTDKIIVSKLAAILKLAEALNISKKNKIDNNIDISIEDRNVYFDLDTYKDCTLEMWSFKNNGEFFEEVMGVKPIIKIKN</sequence>
<dbReference type="KEGG" id="cpas:Clopa_3245"/>
<dbReference type="InterPro" id="IPR043129">
    <property type="entry name" value="ATPase_NBD"/>
</dbReference>
<comment type="similarity">
    <text evidence="1">Belongs to the GppA/Ppx family.</text>
</comment>
<dbReference type="SUPFAM" id="SSF53067">
    <property type="entry name" value="Actin-like ATPase domain"/>
    <property type="match status" value="2"/>
</dbReference>
<dbReference type="Proteomes" id="UP000013523">
    <property type="component" value="Chromosome"/>
</dbReference>
<dbReference type="STRING" id="86416.Clopa_3245"/>
<dbReference type="InterPro" id="IPR048950">
    <property type="entry name" value="Ppx_GppA_C"/>
</dbReference>
<gene>
    <name evidence="4" type="ORF">Clopa_3245</name>
</gene>
<dbReference type="AlphaFoldDB" id="R4K8N3"/>
<name>R4K8N3_CLOPA</name>
<organism evidence="4 5">
    <name type="scientific">Clostridium pasteurianum BC1</name>
    <dbReference type="NCBI Taxonomy" id="86416"/>
    <lineage>
        <taxon>Bacteria</taxon>
        <taxon>Bacillati</taxon>
        <taxon>Bacillota</taxon>
        <taxon>Clostridia</taxon>
        <taxon>Eubacteriales</taxon>
        <taxon>Clostridiaceae</taxon>
        <taxon>Clostridium</taxon>
    </lineage>
</organism>
<dbReference type="OrthoDB" id="9814545at2"/>
<dbReference type="Gene3D" id="3.30.420.40">
    <property type="match status" value="1"/>
</dbReference>
<protein>
    <submittedName>
        <fullName evidence="4">Exopolyphosphatase</fullName>
    </submittedName>
</protein>
<dbReference type="CDD" id="cd00077">
    <property type="entry name" value="HDc"/>
    <property type="match status" value="1"/>
</dbReference>
<dbReference type="HOGENOM" id="CLU_025908_4_1_9"/>
<evidence type="ECO:0000256" key="1">
    <source>
        <dbReference type="ARBA" id="ARBA00007125"/>
    </source>
</evidence>
<dbReference type="InterPro" id="IPR003607">
    <property type="entry name" value="HD/PDEase_dom"/>
</dbReference>
<dbReference type="EMBL" id="CP003261">
    <property type="protein sequence ID" value="AGK98051.1"/>
    <property type="molecule type" value="Genomic_DNA"/>
</dbReference>
<dbReference type="PANTHER" id="PTHR30005:SF0">
    <property type="entry name" value="RETROGRADE REGULATION PROTEIN 2"/>
    <property type="match status" value="1"/>
</dbReference>
<dbReference type="Pfam" id="PF02541">
    <property type="entry name" value="Ppx-GppA"/>
    <property type="match status" value="1"/>
</dbReference>
<dbReference type="Gene3D" id="1.10.3210.10">
    <property type="entry name" value="Hypothetical protein af1432"/>
    <property type="match status" value="1"/>
</dbReference>
<proteinExistence type="inferred from homology"/>
<feature type="domain" description="Ppx/GppA phosphatase N-terminal" evidence="2">
    <location>
        <begin position="23"/>
        <end position="308"/>
    </location>
</feature>
<dbReference type="InterPro" id="IPR050273">
    <property type="entry name" value="GppA/Ppx_hydrolase"/>
</dbReference>
<dbReference type="GO" id="GO:0016462">
    <property type="term" value="F:pyrophosphatase activity"/>
    <property type="evidence" value="ECO:0007669"/>
    <property type="project" value="TreeGrafter"/>
</dbReference>
<dbReference type="RefSeq" id="WP_015616337.1">
    <property type="nucleotide sequence ID" value="NC_021182.1"/>
</dbReference>
<evidence type="ECO:0000313" key="5">
    <source>
        <dbReference type="Proteomes" id="UP000013523"/>
    </source>
</evidence>
<dbReference type="Gene3D" id="3.30.420.150">
    <property type="entry name" value="Exopolyphosphatase. Domain 2"/>
    <property type="match status" value="1"/>
</dbReference>
<dbReference type="CDD" id="cd24006">
    <property type="entry name" value="ASKHA_NBD_PPX_GppA"/>
    <property type="match status" value="1"/>
</dbReference>
<evidence type="ECO:0000313" key="4">
    <source>
        <dbReference type="EMBL" id="AGK98051.1"/>
    </source>
</evidence>